<dbReference type="Proteomes" id="UP000823775">
    <property type="component" value="Unassembled WGS sequence"/>
</dbReference>
<proteinExistence type="predicted"/>
<comment type="caution">
    <text evidence="1">The sequence shown here is derived from an EMBL/GenBank/DDBJ whole genome shotgun (WGS) entry which is preliminary data.</text>
</comment>
<evidence type="ECO:0000313" key="1">
    <source>
        <dbReference type="EMBL" id="MCE3050220.1"/>
    </source>
</evidence>
<organism evidence="1 2">
    <name type="scientific">Datura stramonium</name>
    <name type="common">Jimsonweed</name>
    <name type="synonym">Common thornapple</name>
    <dbReference type="NCBI Taxonomy" id="4076"/>
    <lineage>
        <taxon>Eukaryota</taxon>
        <taxon>Viridiplantae</taxon>
        <taxon>Streptophyta</taxon>
        <taxon>Embryophyta</taxon>
        <taxon>Tracheophyta</taxon>
        <taxon>Spermatophyta</taxon>
        <taxon>Magnoliopsida</taxon>
        <taxon>eudicotyledons</taxon>
        <taxon>Gunneridae</taxon>
        <taxon>Pentapetalae</taxon>
        <taxon>asterids</taxon>
        <taxon>lamiids</taxon>
        <taxon>Solanales</taxon>
        <taxon>Solanaceae</taxon>
        <taxon>Solanoideae</taxon>
        <taxon>Datureae</taxon>
        <taxon>Datura</taxon>
    </lineage>
</organism>
<keyword evidence="2" id="KW-1185">Reference proteome</keyword>
<gene>
    <name evidence="1" type="ORF">HAX54_046688</name>
</gene>
<sequence length="105" mass="12160">MEKIIDQRSSTKLASKYILRIRPVRCRLCATKNTQTQKLHLEKAMKLHPISRNAHRQAKDPIPNDMDDYEDNINWIKSYVDKAIFKDTGDFNDPAKKNNGPAFST</sequence>
<name>A0ABS8WHE5_DATST</name>
<dbReference type="EMBL" id="JACEIK010007401">
    <property type="protein sequence ID" value="MCE3050220.1"/>
    <property type="molecule type" value="Genomic_DNA"/>
</dbReference>
<accession>A0ABS8WHE5</accession>
<protein>
    <submittedName>
        <fullName evidence="1">Uncharacterized protein</fullName>
    </submittedName>
</protein>
<evidence type="ECO:0000313" key="2">
    <source>
        <dbReference type="Proteomes" id="UP000823775"/>
    </source>
</evidence>
<reference evidence="1 2" key="1">
    <citation type="journal article" date="2021" name="BMC Genomics">
        <title>Datura genome reveals duplications of psychoactive alkaloid biosynthetic genes and high mutation rate following tissue culture.</title>
        <authorList>
            <person name="Rajewski A."/>
            <person name="Carter-House D."/>
            <person name="Stajich J."/>
            <person name="Litt A."/>
        </authorList>
    </citation>
    <scope>NUCLEOTIDE SEQUENCE [LARGE SCALE GENOMIC DNA]</scope>
    <source>
        <strain evidence="1">AR-01</strain>
    </source>
</reference>